<dbReference type="OrthoDB" id="5952660at2759"/>
<dbReference type="AlphaFoldDB" id="A0A8S3TAE5"/>
<evidence type="ECO:0000313" key="1">
    <source>
        <dbReference type="EMBL" id="CAG2230480.1"/>
    </source>
</evidence>
<name>A0A8S3TAE5_MYTED</name>
<dbReference type="InterPro" id="IPR011042">
    <property type="entry name" value="6-blade_b-propeller_TolB-like"/>
</dbReference>
<comment type="caution">
    <text evidence="1">The sequence shown here is derived from an EMBL/GenBank/DDBJ whole genome shotgun (WGS) entry which is preliminary data.</text>
</comment>
<dbReference type="Gene3D" id="2.120.10.30">
    <property type="entry name" value="TolB, C-terminal domain"/>
    <property type="match status" value="1"/>
</dbReference>
<protein>
    <submittedName>
        <fullName evidence="1">Uncharacterized protein</fullName>
    </submittedName>
</protein>
<dbReference type="SUPFAM" id="SSF101898">
    <property type="entry name" value="NHL repeat"/>
    <property type="match status" value="1"/>
</dbReference>
<keyword evidence="2" id="KW-1185">Reference proteome</keyword>
<gene>
    <name evidence="1" type="ORF">MEDL_43315</name>
</gene>
<dbReference type="Proteomes" id="UP000683360">
    <property type="component" value="Unassembled WGS sequence"/>
</dbReference>
<dbReference type="EMBL" id="CAJPWZ010002070">
    <property type="protein sequence ID" value="CAG2230480.1"/>
    <property type="molecule type" value="Genomic_DNA"/>
</dbReference>
<proteinExistence type="predicted"/>
<organism evidence="1 2">
    <name type="scientific">Mytilus edulis</name>
    <name type="common">Blue mussel</name>
    <dbReference type="NCBI Taxonomy" id="6550"/>
    <lineage>
        <taxon>Eukaryota</taxon>
        <taxon>Metazoa</taxon>
        <taxon>Spiralia</taxon>
        <taxon>Lophotrochozoa</taxon>
        <taxon>Mollusca</taxon>
        <taxon>Bivalvia</taxon>
        <taxon>Autobranchia</taxon>
        <taxon>Pteriomorphia</taxon>
        <taxon>Mytilida</taxon>
        <taxon>Mytiloidea</taxon>
        <taxon>Mytilidae</taxon>
        <taxon>Mytilinae</taxon>
        <taxon>Mytilus</taxon>
    </lineage>
</organism>
<reference evidence="1" key="1">
    <citation type="submission" date="2021-03" db="EMBL/GenBank/DDBJ databases">
        <authorList>
            <person name="Bekaert M."/>
        </authorList>
    </citation>
    <scope>NUCLEOTIDE SEQUENCE</scope>
</reference>
<accession>A0A8S3TAE5</accession>
<evidence type="ECO:0000313" key="2">
    <source>
        <dbReference type="Proteomes" id="UP000683360"/>
    </source>
</evidence>
<sequence length="300" mass="34028">MDVQSVIEICSPDMQKVIVWITDTIVPEKYRVVENNKTGILSDPAGICLDQHGSLYVSDSSKGKVLFVRLHYPVDVTEIMTGLDIPLGVPFHNSIIYVCEYGSGQIAYVDIKGDIISNPDIMTCEQLRKALTKRSFHQGIKSMKNCQLQSKLKSIMNIHDDENNNDNQDVFKDHSRRMDKHLIEMNDPIKTPAAVAFDSNGLMCVSDISTSTVTLFSLQHNSRHMKATAVRVIGVQPLVYSIFVHDHVIYTASADIEKGFFLPTMKLMIHSLTMRFLEMIQLIVRKFMAFLQLQQQMNME</sequence>